<keyword evidence="4" id="KW-1185">Reference proteome</keyword>
<evidence type="ECO:0000256" key="1">
    <source>
        <dbReference type="ARBA" id="ARBA00010049"/>
    </source>
</evidence>
<evidence type="ECO:0000256" key="2">
    <source>
        <dbReference type="ARBA" id="ARBA00023157"/>
    </source>
</evidence>
<dbReference type="Pfam" id="PF01190">
    <property type="entry name" value="Pollen_Ole_e_1"/>
    <property type="match status" value="1"/>
</dbReference>
<name>A0A6A4MZP6_LUPAL</name>
<gene>
    <name evidence="3" type="ORF">Lalb_Chr25g0285911</name>
</gene>
<comment type="similarity">
    <text evidence="1">Belongs to the Ole e I family.</text>
</comment>
<dbReference type="EMBL" id="WOCE01000025">
    <property type="protein sequence ID" value="KAE9585145.1"/>
    <property type="molecule type" value="Genomic_DNA"/>
</dbReference>
<dbReference type="Proteomes" id="UP000447434">
    <property type="component" value="Chromosome 25"/>
</dbReference>
<evidence type="ECO:0000313" key="3">
    <source>
        <dbReference type="EMBL" id="KAE9585145.1"/>
    </source>
</evidence>
<accession>A0A6A4MZP6</accession>
<reference evidence="4" key="1">
    <citation type="journal article" date="2020" name="Nat. Commun.">
        <title>Genome sequence of the cluster root forming white lupin.</title>
        <authorList>
            <person name="Hufnagel B."/>
            <person name="Marques A."/>
            <person name="Soriano A."/>
            <person name="Marques L."/>
            <person name="Divol F."/>
            <person name="Doumas P."/>
            <person name="Sallet E."/>
            <person name="Mancinotti D."/>
            <person name="Carrere S."/>
            <person name="Marande W."/>
            <person name="Arribat S."/>
            <person name="Keller J."/>
            <person name="Huneau C."/>
            <person name="Blein T."/>
            <person name="Aime D."/>
            <person name="Laguerre M."/>
            <person name="Taylor J."/>
            <person name="Schubert V."/>
            <person name="Nelson M."/>
            <person name="Geu-Flores F."/>
            <person name="Crespi M."/>
            <person name="Gallardo-Guerrero K."/>
            <person name="Delaux P.-M."/>
            <person name="Salse J."/>
            <person name="Berges H."/>
            <person name="Guyot R."/>
            <person name="Gouzy J."/>
            <person name="Peret B."/>
        </authorList>
    </citation>
    <scope>NUCLEOTIDE SEQUENCE [LARGE SCALE GENOMIC DNA]</scope>
    <source>
        <strain evidence="4">cv. Amiga</strain>
    </source>
</reference>
<dbReference type="AlphaFoldDB" id="A0A6A4MZP6"/>
<dbReference type="OrthoDB" id="1392797at2759"/>
<protein>
    <submittedName>
        <fullName evidence="3">Putative pollen allergen Ole e 1 family</fullName>
    </submittedName>
</protein>
<keyword evidence="2" id="KW-1015">Disulfide bond</keyword>
<dbReference type="PANTHER" id="PTHR31614">
    <property type="entry name" value="PROTEIN DOWNSTREAM OF FLC-RELATED"/>
    <property type="match status" value="1"/>
</dbReference>
<proteinExistence type="inferred from homology"/>
<organism evidence="3 4">
    <name type="scientific">Lupinus albus</name>
    <name type="common">White lupine</name>
    <name type="synonym">Lupinus termis</name>
    <dbReference type="NCBI Taxonomy" id="3870"/>
    <lineage>
        <taxon>Eukaryota</taxon>
        <taxon>Viridiplantae</taxon>
        <taxon>Streptophyta</taxon>
        <taxon>Embryophyta</taxon>
        <taxon>Tracheophyta</taxon>
        <taxon>Spermatophyta</taxon>
        <taxon>Magnoliopsida</taxon>
        <taxon>eudicotyledons</taxon>
        <taxon>Gunneridae</taxon>
        <taxon>Pentapetalae</taxon>
        <taxon>rosids</taxon>
        <taxon>fabids</taxon>
        <taxon>Fabales</taxon>
        <taxon>Fabaceae</taxon>
        <taxon>Papilionoideae</taxon>
        <taxon>50 kb inversion clade</taxon>
        <taxon>genistoids sensu lato</taxon>
        <taxon>core genistoids</taxon>
        <taxon>Genisteae</taxon>
        <taxon>Lupinus</taxon>
    </lineage>
</organism>
<dbReference type="PANTHER" id="PTHR31614:SF20">
    <property type="entry name" value="POLLEN PROTEIN OLE E I-LIKE PROTEIN"/>
    <property type="match status" value="1"/>
</dbReference>
<comment type="caution">
    <text evidence="3">The sequence shown here is derived from an EMBL/GenBank/DDBJ whole genome shotgun (WGS) entry which is preliminary data.</text>
</comment>
<sequence length="209" mass="23246">MNQMCHRITLEINKNNITYLPTLKINKMGKSFASVVLVVFALCISSALARNSKYGPSVLRSSDYNKINGSALDKFFVQGKVYCDPCQFEFESRLSKSLSGVKVILECRKADGENTTFSVEGTTDANGFYALNVLGDHEDEICAVRTELNSHKHCNVPMKTSDSDRIVLTKHDGVSSSLRFVNPLGFKTQKINGECAKVYKELELDTLDN</sequence>
<dbReference type="InterPro" id="IPR006041">
    <property type="entry name" value="Pollen_Ole_e1_allergen"/>
</dbReference>
<evidence type="ECO:0000313" key="4">
    <source>
        <dbReference type="Proteomes" id="UP000447434"/>
    </source>
</evidence>